<name>A0A4P6M6S8_9FIRM</name>
<keyword evidence="1" id="KW-0175">Coiled coil</keyword>
<dbReference type="InterPro" id="IPR016195">
    <property type="entry name" value="Pol/histidinol_Pase-like"/>
</dbReference>
<dbReference type="Pfam" id="PF02811">
    <property type="entry name" value="PHP"/>
    <property type="match status" value="1"/>
</dbReference>
<dbReference type="PANTHER" id="PTHR42924:SF3">
    <property type="entry name" value="POLYMERASE_HISTIDINOL PHOSPHATASE N-TERMINAL DOMAIN-CONTAINING PROTEIN"/>
    <property type="match status" value="1"/>
</dbReference>
<dbReference type="SUPFAM" id="SSF89550">
    <property type="entry name" value="PHP domain-like"/>
    <property type="match status" value="1"/>
</dbReference>
<dbReference type="KEGG" id="bpro:PMF13cell1_04780"/>
<dbReference type="EC" id="3.1.3.97" evidence="3"/>
<dbReference type="AlphaFoldDB" id="A0A4P6M6S8"/>
<evidence type="ECO:0000259" key="2">
    <source>
        <dbReference type="SMART" id="SM00481"/>
    </source>
</evidence>
<dbReference type="EMBL" id="CP035945">
    <property type="protein sequence ID" value="QBE99207.1"/>
    <property type="molecule type" value="Genomic_DNA"/>
</dbReference>
<dbReference type="SMART" id="SM00481">
    <property type="entry name" value="POLIIIAc"/>
    <property type="match status" value="1"/>
</dbReference>
<dbReference type="InterPro" id="IPR052018">
    <property type="entry name" value="PHP_domain"/>
</dbReference>
<feature type="coiled-coil region" evidence="1">
    <location>
        <begin position="80"/>
        <end position="112"/>
    </location>
</feature>
<dbReference type="Proteomes" id="UP000289794">
    <property type="component" value="Chromosome"/>
</dbReference>
<evidence type="ECO:0000313" key="4">
    <source>
        <dbReference type="Proteomes" id="UP000289794"/>
    </source>
</evidence>
<dbReference type="InterPro" id="IPR003141">
    <property type="entry name" value="Pol/His_phosphatase_N"/>
</dbReference>
<reference evidence="3 4" key="1">
    <citation type="submission" date="2019-01" db="EMBL/GenBank/DDBJ databases">
        <title>PMF-metabolizing Aryl O-demethylase.</title>
        <authorList>
            <person name="Kim M."/>
        </authorList>
    </citation>
    <scope>NUCLEOTIDE SEQUENCE [LARGE SCALE GENOMIC DNA]</scope>
    <source>
        <strain evidence="3 4">PMF1</strain>
    </source>
</reference>
<proteinExistence type="predicted"/>
<protein>
    <submittedName>
        <fullName evidence="3">3',5'-nucleoside bisphosphate phosphatase</fullName>
        <ecNumber evidence="3">3.1.3.97</ecNumber>
    </submittedName>
</protein>
<sequence>MSKVDLHMHSSFSSDGEFSPEEIVRMCEARGMDYIAVTDHNSVRGAEKALKAAAKVRVTSGVELDCVYRGCDFHLLGYGIDVKRHEFEEIERDILRQERNAAEEKIELFRRATGVSIDTNRILAEADKGVVTGEQIAENVLNREDVGRYAILAPYLPGGPKSDMPNVRFYWDFFSKGKPAYVDIAYLALPDAASLIHSAGGAAVLAHPGQNLGGDEELLDKITEEEIDGIEAFSSYHSRAEALHYLETADRKGLFVTCGSDFHGRHKPNITLGGHNALWDDRKLLQEMKKCLLSEPPVL</sequence>
<accession>A0A4P6M6S8</accession>
<dbReference type="CDD" id="cd07438">
    <property type="entry name" value="PHP_HisPPase_AMP"/>
    <property type="match status" value="1"/>
</dbReference>
<organism evidence="3 4">
    <name type="scientific">Blautia producta</name>
    <dbReference type="NCBI Taxonomy" id="33035"/>
    <lineage>
        <taxon>Bacteria</taxon>
        <taxon>Bacillati</taxon>
        <taxon>Bacillota</taxon>
        <taxon>Clostridia</taxon>
        <taxon>Lachnospirales</taxon>
        <taxon>Lachnospiraceae</taxon>
        <taxon>Blautia</taxon>
    </lineage>
</organism>
<keyword evidence="3" id="KW-0378">Hydrolase</keyword>
<dbReference type="Gene3D" id="1.10.150.650">
    <property type="match status" value="1"/>
</dbReference>
<evidence type="ECO:0000313" key="3">
    <source>
        <dbReference type="EMBL" id="QBE99207.1"/>
    </source>
</evidence>
<feature type="domain" description="Polymerase/histidinol phosphatase N-terminal" evidence="2">
    <location>
        <begin position="4"/>
        <end position="68"/>
    </location>
</feature>
<dbReference type="RefSeq" id="WP_130182363.1">
    <property type="nucleotide sequence ID" value="NZ_CP035945.1"/>
</dbReference>
<gene>
    <name evidence="3" type="ORF">PMF13cell1_04780</name>
</gene>
<dbReference type="InterPro" id="IPR004013">
    <property type="entry name" value="PHP_dom"/>
</dbReference>
<dbReference type="GO" id="GO:0035312">
    <property type="term" value="F:5'-3' DNA exonuclease activity"/>
    <property type="evidence" value="ECO:0007669"/>
    <property type="project" value="TreeGrafter"/>
</dbReference>
<dbReference type="PANTHER" id="PTHR42924">
    <property type="entry name" value="EXONUCLEASE"/>
    <property type="match status" value="1"/>
</dbReference>
<dbReference type="GO" id="GO:0097657">
    <property type="term" value="F:3',5'-nucleotide bisphosphate phosphatase activity"/>
    <property type="evidence" value="ECO:0007669"/>
    <property type="project" value="UniProtKB-EC"/>
</dbReference>
<dbReference type="GO" id="GO:0004534">
    <property type="term" value="F:5'-3' RNA exonuclease activity"/>
    <property type="evidence" value="ECO:0007669"/>
    <property type="project" value="TreeGrafter"/>
</dbReference>
<evidence type="ECO:0000256" key="1">
    <source>
        <dbReference type="SAM" id="Coils"/>
    </source>
</evidence>
<dbReference type="Gene3D" id="3.20.20.140">
    <property type="entry name" value="Metal-dependent hydrolases"/>
    <property type="match status" value="1"/>
</dbReference>